<organism evidence="4 5">
    <name type="scientific">Stylonychia lemnae</name>
    <name type="common">Ciliate</name>
    <dbReference type="NCBI Taxonomy" id="5949"/>
    <lineage>
        <taxon>Eukaryota</taxon>
        <taxon>Sar</taxon>
        <taxon>Alveolata</taxon>
        <taxon>Ciliophora</taxon>
        <taxon>Intramacronucleata</taxon>
        <taxon>Spirotrichea</taxon>
        <taxon>Stichotrichia</taxon>
        <taxon>Sporadotrichida</taxon>
        <taxon>Oxytrichidae</taxon>
        <taxon>Stylonychinae</taxon>
        <taxon>Stylonychia</taxon>
    </lineage>
</organism>
<dbReference type="InterPro" id="IPR011047">
    <property type="entry name" value="Quinoprotein_ADH-like_sf"/>
</dbReference>
<keyword evidence="1" id="KW-0853">WD repeat</keyword>
<keyword evidence="3" id="KW-0812">Transmembrane</keyword>
<dbReference type="SUPFAM" id="SSF50978">
    <property type="entry name" value="WD40 repeat-like"/>
    <property type="match status" value="1"/>
</dbReference>
<dbReference type="PANTHER" id="PTHR22847">
    <property type="entry name" value="WD40 REPEAT PROTEIN"/>
    <property type="match status" value="1"/>
</dbReference>
<name>A0A078A4D1_STYLE</name>
<dbReference type="EMBL" id="CCKQ01005852">
    <property type="protein sequence ID" value="CDW77113.1"/>
    <property type="molecule type" value="Genomic_DNA"/>
</dbReference>
<feature type="transmembrane region" description="Helical" evidence="3">
    <location>
        <begin position="744"/>
        <end position="763"/>
    </location>
</feature>
<accession>A0A078A4D1</accession>
<dbReference type="GO" id="GO:0042393">
    <property type="term" value="F:histone binding"/>
    <property type="evidence" value="ECO:0007669"/>
    <property type="project" value="TreeGrafter"/>
</dbReference>
<dbReference type="InterPro" id="IPR015943">
    <property type="entry name" value="WD40/YVTN_repeat-like_dom_sf"/>
</dbReference>
<dbReference type="Proteomes" id="UP000039865">
    <property type="component" value="Unassembled WGS sequence"/>
</dbReference>
<evidence type="ECO:0000256" key="3">
    <source>
        <dbReference type="SAM" id="Phobius"/>
    </source>
</evidence>
<dbReference type="PANTHER" id="PTHR22847:SF637">
    <property type="entry name" value="WD REPEAT DOMAIN 5B"/>
    <property type="match status" value="1"/>
</dbReference>
<dbReference type="OrthoDB" id="312762at2759"/>
<dbReference type="InParanoid" id="A0A078A4D1"/>
<dbReference type="AlphaFoldDB" id="A0A078A4D1"/>
<evidence type="ECO:0000313" key="4">
    <source>
        <dbReference type="EMBL" id="CDW77113.1"/>
    </source>
</evidence>
<keyword evidence="5" id="KW-1185">Reference proteome</keyword>
<evidence type="ECO:0000256" key="1">
    <source>
        <dbReference type="ARBA" id="ARBA00022574"/>
    </source>
</evidence>
<evidence type="ECO:0000256" key="2">
    <source>
        <dbReference type="ARBA" id="ARBA00022737"/>
    </source>
</evidence>
<protein>
    <submittedName>
        <fullName evidence="4">Wd40 repeat-containing protein</fullName>
    </submittedName>
</protein>
<keyword evidence="3" id="KW-1133">Transmembrane helix</keyword>
<evidence type="ECO:0000313" key="5">
    <source>
        <dbReference type="Proteomes" id="UP000039865"/>
    </source>
</evidence>
<dbReference type="SMART" id="SM00320">
    <property type="entry name" value="WD40"/>
    <property type="match status" value="5"/>
</dbReference>
<proteinExistence type="predicted"/>
<dbReference type="Gene3D" id="2.130.10.10">
    <property type="entry name" value="YVTN repeat-like/Quinoprotein amine dehydrogenase"/>
    <property type="match status" value="2"/>
</dbReference>
<dbReference type="InterPro" id="IPR036322">
    <property type="entry name" value="WD40_repeat_dom_sf"/>
</dbReference>
<keyword evidence="2" id="KW-0677">Repeat</keyword>
<dbReference type="SUPFAM" id="SSF50998">
    <property type="entry name" value="Quinoprotein alcohol dehydrogenase-like"/>
    <property type="match status" value="1"/>
</dbReference>
<sequence>MEIKLLQEPIINIQSHGIETSRYNSLLYLGNDEREYSLNCCGNRLILRSFSNHSVLIDQKVAEDAIMVITQCPILKDITQIRENNDFRYIRHATIRENKIAFCSEHGKELSKIVLFEFQEDNSLNILFEQPGGYRQCEFNSEGDLFAVRKYLKVENNEETLTYESQLIDRNTLTVVQKSEIICQKNVKMLQLIPSEDRKSVLLNSNLRHLIVQSTLDVQNRKIITYINLPGNPASPCIQNGIGFQLVQNKLILRIDLQNCLRSRDIASSHIELDVKVPQSIKQQLANGNIGLEIFQTSFYIKKDCYSMIINKSFTKLMLCLVNEIGYYTLNQSQKTLFTEEPFKLEEQVHGMFSITCCGSSLSKNKDLIAVGDYLGKIHIYCSKTQKILHQAQIDDQIRYMHFHDYHNEILLIATFSGAIYVWNNIGRENNNPKRILNLNRTVTSIRTSHGQVRLNPIRFAEKQYIIFGSIKGQLSLFSHDEYLPDGGIDVKDLTLEWSIIAHEPSTGPFDENFGSLQKQSEIWSTITNKGSLKRIVTCSEDQLSKVWSFEPGKNPQLIKTLPGHLKAVTSIDWQKMKDGKEYLVSCSDDKFVRIYSTEDDKYDLVQNINTEFITDWHTLTYLCMEQNGEHIAFVSENGYLFVWNMFTKKFVYSRKIHNGSIESLTWRGDTLVCCSSSYALVQCMLLLGVWSCLSLNSHKPDCDQASLKSLLFIYMMNHSFNILKESHDLTQEKYGYLTFSMFFYLNNALYWSLWIFSNYILLSTACNAKIPDTAFWVAVEILYGYFEILSYLIMSVIAWGCGQSIMK</sequence>
<reference evidence="4 5" key="1">
    <citation type="submission" date="2014-06" db="EMBL/GenBank/DDBJ databases">
        <authorList>
            <person name="Swart Estienne"/>
        </authorList>
    </citation>
    <scope>NUCLEOTIDE SEQUENCE [LARGE SCALE GENOMIC DNA]</scope>
    <source>
        <strain evidence="4 5">130c</strain>
    </source>
</reference>
<feature type="transmembrane region" description="Helical" evidence="3">
    <location>
        <begin position="775"/>
        <end position="800"/>
    </location>
</feature>
<keyword evidence="3" id="KW-0472">Membrane</keyword>
<dbReference type="Pfam" id="PF00400">
    <property type="entry name" value="WD40"/>
    <property type="match status" value="1"/>
</dbReference>
<dbReference type="GO" id="GO:0048188">
    <property type="term" value="C:Set1C/COMPASS complex"/>
    <property type="evidence" value="ECO:0007669"/>
    <property type="project" value="TreeGrafter"/>
</dbReference>
<dbReference type="InterPro" id="IPR001680">
    <property type="entry name" value="WD40_rpt"/>
</dbReference>
<gene>
    <name evidence="4" type="primary">Contig2675.g2870</name>
    <name evidence="4" type="ORF">STYLEM_6082</name>
</gene>